<evidence type="ECO:0000256" key="1">
    <source>
        <dbReference type="SAM" id="MobiDB-lite"/>
    </source>
</evidence>
<dbReference type="AlphaFoldDB" id="A0AAN8LBT9"/>
<comment type="caution">
    <text evidence="2">The sequence shown here is derived from an EMBL/GenBank/DDBJ whole genome shotgun (WGS) entry which is preliminary data.</text>
</comment>
<feature type="compositionally biased region" description="Polar residues" evidence="1">
    <location>
        <begin position="17"/>
        <end position="27"/>
    </location>
</feature>
<sequence length="280" mass="31767">MAHDRSEPHRTLHKTQDWQQLVSDGDQSLYQDETGEATSKAMMDIFNTHGSPEVILSDRGHEHWNKVWMNEPTRPSRLPWASPLTGTRNSSVQASTEYGREPQLLTEYFQITETPPDVVEDVEPDHNALEDHLQTRTEKDVRLNIDKAQEKQKSTGGESRGPSASTSGRMTWLGRRKKGRGDLGNLAALPPSWGHHPLRLPRWKPTIFSSWSSWTEVSHPPEPVSSDQSDSLCSESKGYQLKSAPVLQDLVVLPNTQTWIHLMSSITNHPPTFHYIIYSY</sequence>
<feature type="region of interest" description="Disordered" evidence="1">
    <location>
        <begin position="148"/>
        <end position="172"/>
    </location>
</feature>
<proteinExistence type="predicted"/>
<protein>
    <submittedName>
        <fullName evidence="2">Uncharacterized protein</fullName>
    </submittedName>
</protein>
<evidence type="ECO:0000313" key="3">
    <source>
        <dbReference type="Proteomes" id="UP001356427"/>
    </source>
</evidence>
<evidence type="ECO:0000313" key="2">
    <source>
        <dbReference type="EMBL" id="KAK6302935.1"/>
    </source>
</evidence>
<accession>A0AAN8LBT9</accession>
<gene>
    <name evidence="2" type="ORF">J4Q44_G00272900</name>
</gene>
<feature type="compositionally biased region" description="Polar residues" evidence="1">
    <location>
        <begin position="154"/>
        <end position="169"/>
    </location>
</feature>
<reference evidence="2 3" key="1">
    <citation type="submission" date="2021-04" db="EMBL/GenBank/DDBJ databases">
        <authorList>
            <person name="De Guttry C."/>
            <person name="Zahm M."/>
            <person name="Klopp C."/>
            <person name="Cabau C."/>
            <person name="Louis A."/>
            <person name="Berthelot C."/>
            <person name="Parey E."/>
            <person name="Roest Crollius H."/>
            <person name="Montfort J."/>
            <person name="Robinson-Rechavi M."/>
            <person name="Bucao C."/>
            <person name="Bouchez O."/>
            <person name="Gislard M."/>
            <person name="Lluch J."/>
            <person name="Milhes M."/>
            <person name="Lampietro C."/>
            <person name="Lopez Roques C."/>
            <person name="Donnadieu C."/>
            <person name="Braasch I."/>
            <person name="Desvignes T."/>
            <person name="Postlethwait J."/>
            <person name="Bobe J."/>
            <person name="Wedekind C."/>
            <person name="Guiguen Y."/>
        </authorList>
    </citation>
    <scope>NUCLEOTIDE SEQUENCE [LARGE SCALE GENOMIC DNA]</scope>
    <source>
        <strain evidence="2">Cs_M1</strain>
        <tissue evidence="2">Blood</tissue>
    </source>
</reference>
<feature type="compositionally biased region" description="Basic and acidic residues" evidence="1">
    <location>
        <begin position="1"/>
        <end position="16"/>
    </location>
</feature>
<organism evidence="2 3">
    <name type="scientific">Coregonus suidteri</name>
    <dbReference type="NCBI Taxonomy" id="861788"/>
    <lineage>
        <taxon>Eukaryota</taxon>
        <taxon>Metazoa</taxon>
        <taxon>Chordata</taxon>
        <taxon>Craniata</taxon>
        <taxon>Vertebrata</taxon>
        <taxon>Euteleostomi</taxon>
        <taxon>Actinopterygii</taxon>
        <taxon>Neopterygii</taxon>
        <taxon>Teleostei</taxon>
        <taxon>Protacanthopterygii</taxon>
        <taxon>Salmoniformes</taxon>
        <taxon>Salmonidae</taxon>
        <taxon>Coregoninae</taxon>
        <taxon>Coregonus</taxon>
    </lineage>
</organism>
<keyword evidence="3" id="KW-1185">Reference proteome</keyword>
<dbReference type="EMBL" id="JAGTTL010000025">
    <property type="protein sequence ID" value="KAK6302935.1"/>
    <property type="molecule type" value="Genomic_DNA"/>
</dbReference>
<feature type="region of interest" description="Disordered" evidence="1">
    <location>
        <begin position="1"/>
        <end position="27"/>
    </location>
</feature>
<name>A0AAN8LBT9_9TELE</name>
<dbReference type="Proteomes" id="UP001356427">
    <property type="component" value="Unassembled WGS sequence"/>
</dbReference>